<evidence type="ECO:0000256" key="2">
    <source>
        <dbReference type="SAM" id="SignalP"/>
    </source>
</evidence>
<dbReference type="EnsemblMetazoa" id="XM_038205773.1">
    <property type="protein sequence ID" value="XP_038061701.1"/>
    <property type="gene ID" value="LOC119732311"/>
</dbReference>
<evidence type="ECO:0000256" key="1">
    <source>
        <dbReference type="SAM" id="MobiDB-lite"/>
    </source>
</evidence>
<dbReference type="RefSeq" id="XP_038061701.1">
    <property type="nucleotide sequence ID" value="XM_038205773.1"/>
</dbReference>
<reference evidence="4" key="1">
    <citation type="submission" date="2022-11" db="UniProtKB">
        <authorList>
            <consortium name="EnsemblMetazoa"/>
        </authorList>
    </citation>
    <scope>IDENTIFICATION</scope>
</reference>
<dbReference type="PANTHER" id="PTHR24543">
    <property type="entry name" value="MULTICOPPER OXIDASE-RELATED"/>
    <property type="match status" value="1"/>
</dbReference>
<dbReference type="PANTHER" id="PTHR24543:SF325">
    <property type="entry name" value="F5_8 TYPE C DOMAIN-CONTAINING PROTEIN"/>
    <property type="match status" value="1"/>
</dbReference>
<feature type="region of interest" description="Disordered" evidence="1">
    <location>
        <begin position="57"/>
        <end position="79"/>
    </location>
</feature>
<dbReference type="Gene3D" id="2.60.120.260">
    <property type="entry name" value="Galactose-binding domain-like"/>
    <property type="match status" value="1"/>
</dbReference>
<dbReference type="InterPro" id="IPR000421">
    <property type="entry name" value="FA58C"/>
</dbReference>
<organism evidence="4 5">
    <name type="scientific">Patiria miniata</name>
    <name type="common">Bat star</name>
    <name type="synonym">Asterina miniata</name>
    <dbReference type="NCBI Taxonomy" id="46514"/>
    <lineage>
        <taxon>Eukaryota</taxon>
        <taxon>Metazoa</taxon>
        <taxon>Echinodermata</taxon>
        <taxon>Eleutherozoa</taxon>
        <taxon>Asterozoa</taxon>
        <taxon>Asteroidea</taxon>
        <taxon>Valvatacea</taxon>
        <taxon>Valvatida</taxon>
        <taxon>Asterinidae</taxon>
        <taxon>Patiria</taxon>
    </lineage>
</organism>
<dbReference type="AlphaFoldDB" id="A0A914ADY8"/>
<dbReference type="InterPro" id="IPR008979">
    <property type="entry name" value="Galactose-bd-like_sf"/>
</dbReference>
<proteinExistence type="predicted"/>
<dbReference type="CDD" id="cd00057">
    <property type="entry name" value="FA58C"/>
    <property type="match status" value="1"/>
</dbReference>
<sequence length="222" mass="24004">MDGAVAWILMASAVAVFLVGVESKARVCYFGPPPEPDPENPDGWMKQVMQEVRARCPGQGRRQPTTAGTAACSSPEPLGMEDRTIPDDRIKASSSLLCCPANNSRLNGDTAWVALDSEALNSWIGVNLVKRTVVSGITTQGHHYGDHTTKYKVAYKERPSSAYEYVTDGNGDIKVFIGNTDGSSPVTNMFNENVVATVVRIEPTAIYVHAALRFELLGCRLG</sequence>
<feature type="chain" id="PRO_5036849884" description="F5/8 type C domain-containing protein" evidence="2">
    <location>
        <begin position="24"/>
        <end position="222"/>
    </location>
</feature>
<keyword evidence="2" id="KW-0732">Signal</keyword>
<feature type="domain" description="F5/8 type C" evidence="3">
    <location>
        <begin position="72"/>
        <end position="219"/>
    </location>
</feature>
<feature type="signal peptide" evidence="2">
    <location>
        <begin position="1"/>
        <end position="23"/>
    </location>
</feature>
<dbReference type="PROSITE" id="PS01286">
    <property type="entry name" value="FA58C_2"/>
    <property type="match status" value="1"/>
</dbReference>
<protein>
    <recommendedName>
        <fullName evidence="3">F5/8 type C domain-containing protein</fullName>
    </recommendedName>
</protein>
<dbReference type="Proteomes" id="UP000887568">
    <property type="component" value="Unplaced"/>
</dbReference>
<name>A0A914ADY8_PATMI</name>
<accession>A0A914ADY8</accession>
<dbReference type="OrthoDB" id="6262482at2759"/>
<keyword evidence="5" id="KW-1185">Reference proteome</keyword>
<dbReference type="Pfam" id="PF00754">
    <property type="entry name" value="F5_F8_type_C"/>
    <property type="match status" value="1"/>
</dbReference>
<dbReference type="PROSITE" id="PS50022">
    <property type="entry name" value="FA58C_3"/>
    <property type="match status" value="1"/>
</dbReference>
<dbReference type="GeneID" id="119732311"/>
<evidence type="ECO:0000259" key="3">
    <source>
        <dbReference type="PROSITE" id="PS50022"/>
    </source>
</evidence>
<dbReference type="SUPFAM" id="SSF49785">
    <property type="entry name" value="Galactose-binding domain-like"/>
    <property type="match status" value="1"/>
</dbReference>
<dbReference type="OMA" id="HSWNGSI"/>
<evidence type="ECO:0000313" key="4">
    <source>
        <dbReference type="EnsemblMetazoa" id="XP_038061701.1"/>
    </source>
</evidence>
<dbReference type="PROSITE" id="PS01285">
    <property type="entry name" value="FA58C_1"/>
    <property type="match status" value="1"/>
</dbReference>
<evidence type="ECO:0000313" key="5">
    <source>
        <dbReference type="Proteomes" id="UP000887568"/>
    </source>
</evidence>
<dbReference type="SMART" id="SM00231">
    <property type="entry name" value="FA58C"/>
    <property type="match status" value="1"/>
</dbReference>
<feature type="compositionally biased region" description="Polar residues" evidence="1">
    <location>
        <begin position="62"/>
        <end position="72"/>
    </location>
</feature>